<accession>A0A366H629</accession>
<dbReference type="RefSeq" id="WP_113961653.1">
    <property type="nucleotide sequence ID" value="NZ_QNRR01000015.1"/>
</dbReference>
<protein>
    <submittedName>
        <fullName evidence="1">Uncharacterized protein</fullName>
    </submittedName>
</protein>
<dbReference type="AlphaFoldDB" id="A0A366H629"/>
<dbReference type="EMBL" id="QNRR01000015">
    <property type="protein sequence ID" value="RBP36867.1"/>
    <property type="molecule type" value="Genomic_DNA"/>
</dbReference>
<name>A0A366H629_9BACT</name>
<gene>
    <name evidence="1" type="ORF">DES53_1158</name>
</gene>
<reference evidence="1 2" key="1">
    <citation type="submission" date="2018-06" db="EMBL/GenBank/DDBJ databases">
        <title>Genomic Encyclopedia of Type Strains, Phase IV (KMG-IV): sequencing the most valuable type-strain genomes for metagenomic binning, comparative biology and taxonomic classification.</title>
        <authorList>
            <person name="Goeker M."/>
        </authorList>
    </citation>
    <scope>NUCLEOTIDE SEQUENCE [LARGE SCALE GENOMIC DNA]</scope>
    <source>
        <strain evidence="1 2">DSM 25532</strain>
    </source>
</reference>
<evidence type="ECO:0000313" key="2">
    <source>
        <dbReference type="Proteomes" id="UP000253426"/>
    </source>
</evidence>
<organism evidence="1 2">
    <name type="scientific">Roseimicrobium gellanilyticum</name>
    <dbReference type="NCBI Taxonomy" id="748857"/>
    <lineage>
        <taxon>Bacteria</taxon>
        <taxon>Pseudomonadati</taxon>
        <taxon>Verrucomicrobiota</taxon>
        <taxon>Verrucomicrobiia</taxon>
        <taxon>Verrucomicrobiales</taxon>
        <taxon>Verrucomicrobiaceae</taxon>
        <taxon>Roseimicrobium</taxon>
    </lineage>
</organism>
<comment type="caution">
    <text evidence="1">The sequence shown here is derived from an EMBL/GenBank/DDBJ whole genome shotgun (WGS) entry which is preliminary data.</text>
</comment>
<keyword evidence="2" id="KW-1185">Reference proteome</keyword>
<dbReference type="Proteomes" id="UP000253426">
    <property type="component" value="Unassembled WGS sequence"/>
</dbReference>
<sequence>MDPRLHLKDNLDHARWRVRFVKSLLDVHQHCVDTSRESWWAEEADLLLRLTAAEEDLEMQSRDKAG</sequence>
<proteinExistence type="predicted"/>
<dbReference type="OrthoDB" id="3343588at2"/>
<evidence type="ECO:0000313" key="1">
    <source>
        <dbReference type="EMBL" id="RBP36867.1"/>
    </source>
</evidence>